<evidence type="ECO:0000313" key="5">
    <source>
        <dbReference type="EMBL" id="KGF33844.1"/>
    </source>
</evidence>
<dbReference type="PANTHER" id="PTHR30408:SF13">
    <property type="entry name" value="TYPE I RESTRICTION ENZYME HINDI SPECIFICITY SUBUNIT"/>
    <property type="match status" value="1"/>
</dbReference>
<accession>A0A096BL35</accession>
<evidence type="ECO:0000259" key="4">
    <source>
        <dbReference type="Pfam" id="PF01420"/>
    </source>
</evidence>
<keyword evidence="2" id="KW-0680">Restriction system</keyword>
<dbReference type="SUPFAM" id="SSF116734">
    <property type="entry name" value="DNA methylase specificity domain"/>
    <property type="match status" value="1"/>
</dbReference>
<name>A0A096BL35_9BACT</name>
<keyword evidence="3" id="KW-0238">DNA-binding</keyword>
<evidence type="ECO:0000256" key="2">
    <source>
        <dbReference type="ARBA" id="ARBA00022747"/>
    </source>
</evidence>
<dbReference type="InterPro" id="IPR052021">
    <property type="entry name" value="Type-I_RS_S_subunit"/>
</dbReference>
<reference evidence="5 6" key="1">
    <citation type="submission" date="2014-07" db="EMBL/GenBank/DDBJ databases">
        <authorList>
            <person name="McCorrison J."/>
            <person name="Sanka R."/>
            <person name="Torralba M."/>
            <person name="Gillis M."/>
            <person name="Haft D.H."/>
            <person name="Methe B."/>
            <person name="Sutton G."/>
            <person name="Nelson K.E."/>
        </authorList>
    </citation>
    <scope>NUCLEOTIDE SEQUENCE [LARGE SCALE GENOMIC DNA]</scope>
    <source>
        <strain evidence="5 6">DNF00853</strain>
    </source>
</reference>
<dbReference type="AlphaFoldDB" id="A0A096BL35"/>
<gene>
    <name evidence="5" type="ORF">HMPREF2137_10530</name>
</gene>
<evidence type="ECO:0000256" key="3">
    <source>
        <dbReference type="ARBA" id="ARBA00023125"/>
    </source>
</evidence>
<dbReference type="GO" id="GO:0003677">
    <property type="term" value="F:DNA binding"/>
    <property type="evidence" value="ECO:0007669"/>
    <property type="project" value="UniProtKB-KW"/>
</dbReference>
<evidence type="ECO:0000313" key="6">
    <source>
        <dbReference type="Proteomes" id="UP000029556"/>
    </source>
</evidence>
<dbReference type="Gene3D" id="3.90.220.20">
    <property type="entry name" value="DNA methylase specificity domains"/>
    <property type="match status" value="1"/>
</dbReference>
<organism evidence="5 6">
    <name type="scientific">Hoylesella buccalis DNF00853</name>
    <dbReference type="NCBI Taxonomy" id="1401074"/>
    <lineage>
        <taxon>Bacteria</taxon>
        <taxon>Pseudomonadati</taxon>
        <taxon>Bacteroidota</taxon>
        <taxon>Bacteroidia</taxon>
        <taxon>Bacteroidales</taxon>
        <taxon>Prevotellaceae</taxon>
        <taxon>Hoylesella</taxon>
    </lineage>
</organism>
<dbReference type="GO" id="GO:0009307">
    <property type="term" value="P:DNA restriction-modification system"/>
    <property type="evidence" value="ECO:0007669"/>
    <property type="project" value="UniProtKB-KW"/>
</dbReference>
<dbReference type="RefSeq" id="WP_036874214.1">
    <property type="nucleotide sequence ID" value="NZ_JRNN01000078.1"/>
</dbReference>
<dbReference type="InterPro" id="IPR044946">
    <property type="entry name" value="Restrct_endonuc_typeI_TRD_sf"/>
</dbReference>
<dbReference type="InterPro" id="IPR000055">
    <property type="entry name" value="Restrct_endonuc_typeI_TRD"/>
</dbReference>
<comment type="similarity">
    <text evidence="1">Belongs to the type-I restriction system S methylase family.</text>
</comment>
<feature type="domain" description="Type I restriction modification DNA specificity" evidence="4">
    <location>
        <begin position="43"/>
        <end position="222"/>
    </location>
</feature>
<dbReference type="OrthoDB" id="9816225at2"/>
<dbReference type="EMBL" id="JRNN01000078">
    <property type="protein sequence ID" value="KGF33844.1"/>
    <property type="molecule type" value="Genomic_DNA"/>
</dbReference>
<comment type="caution">
    <text evidence="5">The sequence shown here is derived from an EMBL/GenBank/DDBJ whole genome shotgun (WGS) entry which is preliminary data.</text>
</comment>
<evidence type="ECO:0000256" key="1">
    <source>
        <dbReference type="ARBA" id="ARBA00010923"/>
    </source>
</evidence>
<sequence length="252" mass="28700">MQIAYYTYSSYQPLFHKNRRINDNLEQQAQALFKSWFVDNPDSNWANTSLSEVASFVGGYSYKSEELTDFSNVAMATIKNFGRNRGFKAEGFKGITPSAKLKECHYVNLFDILVAHTDLTQNADVIGNAELLFTCGKYNSIIFSMDLVKVLPKEIFPYSFLLAAMLKNKMFKGHCLGYINGTTVLHLNKKALPEFEIRKPSDSEAKIMNETLAPYYKRMAKLLQETDKLISLRDTLLPKLMSGELKINDINN</sequence>
<dbReference type="Proteomes" id="UP000029556">
    <property type="component" value="Unassembled WGS sequence"/>
</dbReference>
<dbReference type="Pfam" id="PF01420">
    <property type="entry name" value="Methylase_S"/>
    <property type="match status" value="1"/>
</dbReference>
<proteinExistence type="inferred from homology"/>
<protein>
    <recommendedName>
        <fullName evidence="4">Type I restriction modification DNA specificity domain-containing protein</fullName>
    </recommendedName>
</protein>
<dbReference type="PANTHER" id="PTHR30408">
    <property type="entry name" value="TYPE-1 RESTRICTION ENZYME ECOKI SPECIFICITY PROTEIN"/>
    <property type="match status" value="1"/>
</dbReference>